<keyword evidence="2" id="KW-1185">Reference proteome</keyword>
<gene>
    <name evidence="1" type="ORF">E2C01_038995</name>
</gene>
<dbReference type="EMBL" id="VSRR010006665">
    <property type="protein sequence ID" value="MPC45300.1"/>
    <property type="molecule type" value="Genomic_DNA"/>
</dbReference>
<dbReference type="Proteomes" id="UP000324222">
    <property type="component" value="Unassembled WGS sequence"/>
</dbReference>
<reference evidence="1 2" key="1">
    <citation type="submission" date="2019-05" db="EMBL/GenBank/DDBJ databases">
        <title>Another draft genome of Portunus trituberculatus and its Hox gene families provides insights of decapod evolution.</title>
        <authorList>
            <person name="Jeong J.-H."/>
            <person name="Song I."/>
            <person name="Kim S."/>
            <person name="Choi T."/>
            <person name="Kim D."/>
            <person name="Ryu S."/>
            <person name="Kim W."/>
        </authorList>
    </citation>
    <scope>NUCLEOTIDE SEQUENCE [LARGE SCALE GENOMIC DNA]</scope>
    <source>
        <tissue evidence="1">Muscle</tissue>
    </source>
</reference>
<protein>
    <submittedName>
        <fullName evidence="1">Uncharacterized protein</fullName>
    </submittedName>
</protein>
<evidence type="ECO:0000313" key="1">
    <source>
        <dbReference type="EMBL" id="MPC45300.1"/>
    </source>
</evidence>
<accession>A0A5B7FCF4</accession>
<dbReference type="AlphaFoldDB" id="A0A5B7FCF4"/>
<name>A0A5B7FCF4_PORTR</name>
<sequence length="59" mass="6589">MPCPLSRSLVPETQTLVTCKTDLATAADPPNPTLLVWRWQRAVQNSPVPFRLIQCLNSI</sequence>
<comment type="caution">
    <text evidence="1">The sequence shown here is derived from an EMBL/GenBank/DDBJ whole genome shotgun (WGS) entry which is preliminary data.</text>
</comment>
<organism evidence="1 2">
    <name type="scientific">Portunus trituberculatus</name>
    <name type="common">Swimming crab</name>
    <name type="synonym">Neptunus trituberculatus</name>
    <dbReference type="NCBI Taxonomy" id="210409"/>
    <lineage>
        <taxon>Eukaryota</taxon>
        <taxon>Metazoa</taxon>
        <taxon>Ecdysozoa</taxon>
        <taxon>Arthropoda</taxon>
        <taxon>Crustacea</taxon>
        <taxon>Multicrustacea</taxon>
        <taxon>Malacostraca</taxon>
        <taxon>Eumalacostraca</taxon>
        <taxon>Eucarida</taxon>
        <taxon>Decapoda</taxon>
        <taxon>Pleocyemata</taxon>
        <taxon>Brachyura</taxon>
        <taxon>Eubrachyura</taxon>
        <taxon>Portunoidea</taxon>
        <taxon>Portunidae</taxon>
        <taxon>Portuninae</taxon>
        <taxon>Portunus</taxon>
    </lineage>
</organism>
<evidence type="ECO:0000313" key="2">
    <source>
        <dbReference type="Proteomes" id="UP000324222"/>
    </source>
</evidence>
<proteinExistence type="predicted"/>